<feature type="domain" description="Tyr recombinase" evidence="5">
    <location>
        <begin position="181"/>
        <end position="384"/>
    </location>
</feature>
<dbReference type="InterPro" id="IPR050090">
    <property type="entry name" value="Tyrosine_recombinase_XerCD"/>
</dbReference>
<comment type="caution">
    <text evidence="7">The sequence shown here is derived from an EMBL/GenBank/DDBJ whole genome shotgun (WGS) entry which is preliminary data.</text>
</comment>
<dbReference type="InterPro" id="IPR044068">
    <property type="entry name" value="CB"/>
</dbReference>
<sequence>MASVLPKRNPSGVLVWRVQFRIDGKMSQESFQDERGARQFGGLVDRVGGKAARAVLAARASKAADTPTLSEFTARYLDEGSGMLTGIEAGTRKGYLGIAGRSFLKILGDYPIDAIEKDDVGQWIAWQEKQPSVRSKGQLIAAKTVRNYHALLSSIFAAAIQDKQRPDNPAYKTRLTAGLKREGVFLSRAEFAQVLHFVPDRYKRFVIFLAGTGCRWGEATAVTWGSLNLDSNPPTVRIVKAWKKSAGGGPILKQVKTGRSRRTISLWPEIVAALGPRGGASELMFPGPLSGGHLWYGRFRTTVWVPAVEAAQDPVRCAAAGLPVLEKRPNIHDLRHTHASWLIAAGAPLPYIQARLGHEKITTTIDLYGHLLPDAHIQLANIMADVMSGVLPSLTPPPLQLTA</sequence>
<gene>
    <name evidence="7" type="ORF">E3T49_13080</name>
</gene>
<evidence type="ECO:0000256" key="4">
    <source>
        <dbReference type="PROSITE-ProRule" id="PRU01248"/>
    </source>
</evidence>
<dbReference type="CDD" id="cd01189">
    <property type="entry name" value="INT_ICEBs1_C_like"/>
    <property type="match status" value="1"/>
</dbReference>
<reference evidence="7 8" key="1">
    <citation type="submission" date="2019-03" db="EMBL/GenBank/DDBJ databases">
        <title>Genomics of glacier-inhabiting Cryobacterium strains.</title>
        <authorList>
            <person name="Liu Q."/>
            <person name="Xin Y.-H."/>
        </authorList>
    </citation>
    <scope>NUCLEOTIDE SEQUENCE [LARGE SCALE GENOMIC DNA]</scope>
    <source>
        <strain evidence="7 8">TMT1-51</strain>
    </source>
</reference>
<evidence type="ECO:0000313" key="8">
    <source>
        <dbReference type="Proteomes" id="UP000297472"/>
    </source>
</evidence>
<organism evidence="7 8">
    <name type="scientific">Cryobacterium cryoconiti</name>
    <dbReference type="NCBI Taxonomy" id="1259239"/>
    <lineage>
        <taxon>Bacteria</taxon>
        <taxon>Bacillati</taxon>
        <taxon>Actinomycetota</taxon>
        <taxon>Actinomycetes</taxon>
        <taxon>Micrococcales</taxon>
        <taxon>Microbacteriaceae</taxon>
        <taxon>Cryobacterium</taxon>
    </lineage>
</organism>
<dbReference type="AlphaFoldDB" id="A0A4Y8JU76"/>
<name>A0A4Y8JU76_9MICO</name>
<dbReference type="EMBL" id="SOHA01000039">
    <property type="protein sequence ID" value="TFD27471.1"/>
    <property type="molecule type" value="Genomic_DNA"/>
</dbReference>
<dbReference type="SUPFAM" id="SSF56349">
    <property type="entry name" value="DNA breaking-rejoining enzymes"/>
    <property type="match status" value="1"/>
</dbReference>
<keyword evidence="8" id="KW-1185">Reference proteome</keyword>
<dbReference type="InterPro" id="IPR010998">
    <property type="entry name" value="Integrase_recombinase_N"/>
</dbReference>
<dbReference type="PANTHER" id="PTHR30349">
    <property type="entry name" value="PHAGE INTEGRASE-RELATED"/>
    <property type="match status" value="1"/>
</dbReference>
<dbReference type="GO" id="GO:0003677">
    <property type="term" value="F:DNA binding"/>
    <property type="evidence" value="ECO:0007669"/>
    <property type="project" value="UniProtKB-UniRule"/>
</dbReference>
<dbReference type="InterPro" id="IPR011010">
    <property type="entry name" value="DNA_brk_join_enz"/>
</dbReference>
<protein>
    <submittedName>
        <fullName evidence="7">Site-specific integrase</fullName>
    </submittedName>
</protein>
<dbReference type="Gene3D" id="1.10.443.10">
    <property type="entry name" value="Intergrase catalytic core"/>
    <property type="match status" value="1"/>
</dbReference>
<dbReference type="GO" id="GO:0006310">
    <property type="term" value="P:DNA recombination"/>
    <property type="evidence" value="ECO:0007669"/>
    <property type="project" value="UniProtKB-KW"/>
</dbReference>
<accession>A0A4Y8JU76</accession>
<evidence type="ECO:0000256" key="3">
    <source>
        <dbReference type="ARBA" id="ARBA00023172"/>
    </source>
</evidence>
<evidence type="ECO:0000259" key="6">
    <source>
        <dbReference type="PROSITE" id="PS51900"/>
    </source>
</evidence>
<evidence type="ECO:0000256" key="2">
    <source>
        <dbReference type="ARBA" id="ARBA00023125"/>
    </source>
</evidence>
<dbReference type="Pfam" id="PF00589">
    <property type="entry name" value="Phage_integrase"/>
    <property type="match status" value="1"/>
</dbReference>
<dbReference type="OrthoDB" id="1822491at2"/>
<dbReference type="InterPro" id="IPR002104">
    <property type="entry name" value="Integrase_catalytic"/>
</dbReference>
<evidence type="ECO:0000313" key="7">
    <source>
        <dbReference type="EMBL" id="TFD27471.1"/>
    </source>
</evidence>
<evidence type="ECO:0000259" key="5">
    <source>
        <dbReference type="PROSITE" id="PS51898"/>
    </source>
</evidence>
<proteinExistence type="inferred from homology"/>
<evidence type="ECO:0000256" key="1">
    <source>
        <dbReference type="ARBA" id="ARBA00008857"/>
    </source>
</evidence>
<dbReference type="RefSeq" id="WP_134425341.1">
    <property type="nucleotide sequence ID" value="NZ_SOHA01000039.1"/>
</dbReference>
<dbReference type="PANTHER" id="PTHR30349:SF64">
    <property type="entry name" value="PROPHAGE INTEGRASE INTD-RELATED"/>
    <property type="match status" value="1"/>
</dbReference>
<comment type="similarity">
    <text evidence="1">Belongs to the 'phage' integrase family.</text>
</comment>
<dbReference type="PROSITE" id="PS51900">
    <property type="entry name" value="CB"/>
    <property type="match status" value="1"/>
</dbReference>
<dbReference type="Proteomes" id="UP000297472">
    <property type="component" value="Unassembled WGS sequence"/>
</dbReference>
<dbReference type="GO" id="GO:0015074">
    <property type="term" value="P:DNA integration"/>
    <property type="evidence" value="ECO:0007669"/>
    <property type="project" value="InterPro"/>
</dbReference>
<keyword evidence="3" id="KW-0233">DNA recombination</keyword>
<feature type="domain" description="Core-binding (CB)" evidence="6">
    <location>
        <begin position="67"/>
        <end position="160"/>
    </location>
</feature>
<dbReference type="Gene3D" id="1.10.150.130">
    <property type="match status" value="1"/>
</dbReference>
<keyword evidence="2 4" id="KW-0238">DNA-binding</keyword>
<dbReference type="InterPro" id="IPR013762">
    <property type="entry name" value="Integrase-like_cat_sf"/>
</dbReference>
<dbReference type="PROSITE" id="PS51898">
    <property type="entry name" value="TYR_RECOMBINASE"/>
    <property type="match status" value="1"/>
</dbReference>